<dbReference type="Proteomes" id="UP000646478">
    <property type="component" value="Unassembled WGS sequence"/>
</dbReference>
<accession>A0A916S7R5</accession>
<keyword evidence="2" id="KW-1185">Reference proteome</keyword>
<sequence length="193" mass="20668">MSYFPANDGIIYALDETSDAPPISIPLSIIDVQWVAVTQDGAYAYAGGIYASALSRVDLNKMQEKDTLPLPEPVYSFDVCNDGSKLFVSLETQVVIVDIAQNKVKGSIPYPEYRPKSFGQLSCSKTAPRACLSVASNQLVAVIDTATDSKLGTIPTPPSPFTTAFDEYGDSYIATQNGTLAIHYSVLEAMGPA</sequence>
<dbReference type="InterPro" id="IPR051200">
    <property type="entry name" value="Host-pathogen_enzymatic-act"/>
</dbReference>
<proteinExistence type="predicted"/>
<gene>
    <name evidence="1" type="ORF">GCM10011491_11750</name>
</gene>
<evidence type="ECO:0000313" key="2">
    <source>
        <dbReference type="Proteomes" id="UP000646478"/>
    </source>
</evidence>
<name>A0A916S7R5_9HYPH</name>
<dbReference type="PANTHER" id="PTHR47197:SF3">
    <property type="entry name" value="DIHYDRO-HEME D1 DEHYDROGENASE"/>
    <property type="match status" value="1"/>
</dbReference>
<reference evidence="1" key="1">
    <citation type="journal article" date="2014" name="Int. J. Syst. Evol. Microbiol.">
        <title>Complete genome sequence of Corynebacterium casei LMG S-19264T (=DSM 44701T), isolated from a smear-ripened cheese.</title>
        <authorList>
            <consortium name="US DOE Joint Genome Institute (JGI-PGF)"/>
            <person name="Walter F."/>
            <person name="Albersmeier A."/>
            <person name="Kalinowski J."/>
            <person name="Ruckert C."/>
        </authorList>
    </citation>
    <scope>NUCLEOTIDE SEQUENCE</scope>
    <source>
        <strain evidence="1">CGMCC 1.15082</strain>
    </source>
</reference>
<protein>
    <submittedName>
        <fullName evidence="1">Uncharacterized protein</fullName>
    </submittedName>
</protein>
<dbReference type="EMBL" id="BMHH01000003">
    <property type="protein sequence ID" value="GGA85767.1"/>
    <property type="molecule type" value="Genomic_DNA"/>
</dbReference>
<dbReference type="PANTHER" id="PTHR47197">
    <property type="entry name" value="PROTEIN NIRF"/>
    <property type="match status" value="1"/>
</dbReference>
<reference evidence="1" key="2">
    <citation type="submission" date="2020-09" db="EMBL/GenBank/DDBJ databases">
        <authorList>
            <person name="Sun Q."/>
            <person name="Zhou Y."/>
        </authorList>
    </citation>
    <scope>NUCLEOTIDE SEQUENCE</scope>
    <source>
        <strain evidence="1">CGMCC 1.15082</strain>
    </source>
</reference>
<dbReference type="SUPFAM" id="SSF50969">
    <property type="entry name" value="YVTN repeat-like/Quinoprotein amine dehydrogenase"/>
    <property type="match status" value="1"/>
</dbReference>
<evidence type="ECO:0000313" key="1">
    <source>
        <dbReference type="EMBL" id="GGA85767.1"/>
    </source>
</evidence>
<organism evidence="1 2">
    <name type="scientific">Brucella endophytica</name>
    <dbReference type="NCBI Taxonomy" id="1963359"/>
    <lineage>
        <taxon>Bacteria</taxon>
        <taxon>Pseudomonadati</taxon>
        <taxon>Pseudomonadota</taxon>
        <taxon>Alphaproteobacteria</taxon>
        <taxon>Hyphomicrobiales</taxon>
        <taxon>Brucellaceae</taxon>
        <taxon>Brucella/Ochrobactrum group</taxon>
        <taxon>Brucella</taxon>
    </lineage>
</organism>
<dbReference type="InterPro" id="IPR015943">
    <property type="entry name" value="WD40/YVTN_repeat-like_dom_sf"/>
</dbReference>
<dbReference type="AlphaFoldDB" id="A0A916S7R5"/>
<dbReference type="Gene3D" id="2.130.10.10">
    <property type="entry name" value="YVTN repeat-like/Quinoprotein amine dehydrogenase"/>
    <property type="match status" value="1"/>
</dbReference>
<dbReference type="InterPro" id="IPR011044">
    <property type="entry name" value="Quino_amine_DH_bsu"/>
</dbReference>
<comment type="caution">
    <text evidence="1">The sequence shown here is derived from an EMBL/GenBank/DDBJ whole genome shotgun (WGS) entry which is preliminary data.</text>
</comment>